<dbReference type="EMBL" id="LC761730">
    <property type="protein sequence ID" value="BED42975.1"/>
    <property type="molecule type" value="mRNA"/>
</dbReference>
<keyword evidence="5 9" id="KW-0479">Metal-binding</keyword>
<dbReference type="GO" id="GO:0016705">
    <property type="term" value="F:oxidoreductase activity, acting on paired donors, with incorporation or reduction of molecular oxygen"/>
    <property type="evidence" value="ECO:0007669"/>
    <property type="project" value="InterPro"/>
</dbReference>
<dbReference type="GO" id="GO:0005506">
    <property type="term" value="F:iron ion binding"/>
    <property type="evidence" value="ECO:0007669"/>
    <property type="project" value="InterPro"/>
</dbReference>
<proteinExistence type="evidence at transcript level"/>
<sequence>MLGTIAQAVALSGVLWFLWKYCKQAVLTSPLDNIPGPPRDSFLYGNLKQILHRHAWPVYDALTEAYPGVLRLAGPLGHRILYVFDPVALHSIIVKDQYVFEESRFFIKTSEVTLGPGLLATLGDHHRKQRKLLNPVFSIAHMRHMLPTFYDISHKLQQSIEGRVSGRSGPVEVDILSWMGRVALELIGQSGLGYSFDPLVADSADELGLAVKSFQPLMMQLNIFRRILPYFPDVASPWLRRKIVEMIPNKNVQQLKKNVDLMHERAVAICEEKKRLLAQGDEAFKDKVGEGKDLMSILLRANMAASDEDKLPDEEIVGQVSTFIVAAMDTTSNALSMTFSLLAEHPEVQGKLRKEIMEASNGGLEDIDYDTLVSLPYLDAVCRETLRIHPPITSVFRETRKDAVLPLSQPITGVDGSQVSEILVPKDTTVIVGIYSSNRNKAIWGEDAFEWKPERWLDGLPDTVADAKIPGVYSNLMTFLGGGRACIGFKFSQLEMKVVLCLMLLKFKFEPSGKQIKWNIAGIRFPSVGDSTKPSLPLKLSMYKE</sequence>
<gene>
    <name evidence="10" type="primary">CYP5150D50</name>
</gene>
<evidence type="ECO:0000256" key="3">
    <source>
        <dbReference type="ARBA" id="ARBA00010617"/>
    </source>
</evidence>
<evidence type="ECO:0000256" key="9">
    <source>
        <dbReference type="PIRSR" id="PIRSR602401-1"/>
    </source>
</evidence>
<evidence type="ECO:0000256" key="2">
    <source>
        <dbReference type="ARBA" id="ARBA00005179"/>
    </source>
</evidence>
<dbReference type="PRINTS" id="PR00463">
    <property type="entry name" value="EP450I"/>
</dbReference>
<keyword evidence="8 10" id="KW-0503">Monooxygenase</keyword>
<accession>A0AA86J4E2</accession>
<evidence type="ECO:0000256" key="8">
    <source>
        <dbReference type="ARBA" id="ARBA00023033"/>
    </source>
</evidence>
<reference evidence="10" key="1">
    <citation type="submission" date="2023-03" db="EMBL/GenBank/DDBJ databases">
        <title>cytochrome P450 monooxygenase from Trametes versicolor.</title>
        <authorList>
            <person name="Ichinose H."/>
        </authorList>
    </citation>
    <scope>NUCLEOTIDE SEQUENCE</scope>
    <source>
        <strain evidence="10">NBRC 30340</strain>
    </source>
</reference>
<dbReference type="GO" id="GO:0020037">
    <property type="term" value="F:heme binding"/>
    <property type="evidence" value="ECO:0007669"/>
    <property type="project" value="InterPro"/>
</dbReference>
<dbReference type="InterPro" id="IPR036396">
    <property type="entry name" value="Cyt_P450_sf"/>
</dbReference>
<dbReference type="SUPFAM" id="SSF48264">
    <property type="entry name" value="Cytochrome P450"/>
    <property type="match status" value="1"/>
</dbReference>
<dbReference type="PRINTS" id="PR00385">
    <property type="entry name" value="P450"/>
</dbReference>
<evidence type="ECO:0000256" key="1">
    <source>
        <dbReference type="ARBA" id="ARBA00001971"/>
    </source>
</evidence>
<keyword evidence="6" id="KW-0560">Oxidoreductase</keyword>
<evidence type="ECO:0000256" key="6">
    <source>
        <dbReference type="ARBA" id="ARBA00023002"/>
    </source>
</evidence>
<organism evidence="10">
    <name type="scientific">Trametes versicolor</name>
    <name type="common">White-rot fungus</name>
    <name type="synonym">Coriolus versicolor</name>
    <dbReference type="NCBI Taxonomy" id="5325"/>
    <lineage>
        <taxon>Eukaryota</taxon>
        <taxon>Fungi</taxon>
        <taxon>Dikarya</taxon>
        <taxon>Basidiomycota</taxon>
        <taxon>Agaricomycotina</taxon>
        <taxon>Agaricomycetes</taxon>
        <taxon>Polyporales</taxon>
        <taxon>Polyporaceae</taxon>
        <taxon>Trametes</taxon>
    </lineage>
</organism>
<comment type="pathway">
    <text evidence="2">Secondary metabolite biosynthesis.</text>
</comment>
<dbReference type="InterPro" id="IPR001128">
    <property type="entry name" value="Cyt_P450"/>
</dbReference>
<dbReference type="InterPro" id="IPR050121">
    <property type="entry name" value="Cytochrome_P450_monoxygenase"/>
</dbReference>
<keyword evidence="4 9" id="KW-0349">Heme</keyword>
<evidence type="ECO:0000256" key="4">
    <source>
        <dbReference type="ARBA" id="ARBA00022617"/>
    </source>
</evidence>
<comment type="similarity">
    <text evidence="3">Belongs to the cytochrome P450 family.</text>
</comment>
<evidence type="ECO:0000256" key="7">
    <source>
        <dbReference type="ARBA" id="ARBA00023004"/>
    </source>
</evidence>
<dbReference type="Pfam" id="PF00067">
    <property type="entry name" value="p450"/>
    <property type="match status" value="1"/>
</dbReference>
<comment type="cofactor">
    <cofactor evidence="1 9">
        <name>heme</name>
        <dbReference type="ChEBI" id="CHEBI:30413"/>
    </cofactor>
</comment>
<dbReference type="AlphaFoldDB" id="A0AA86J4E2"/>
<evidence type="ECO:0000313" key="10">
    <source>
        <dbReference type="EMBL" id="BED42975.1"/>
    </source>
</evidence>
<dbReference type="Gene3D" id="1.10.630.10">
    <property type="entry name" value="Cytochrome P450"/>
    <property type="match status" value="1"/>
</dbReference>
<evidence type="ECO:0000256" key="5">
    <source>
        <dbReference type="ARBA" id="ARBA00022723"/>
    </source>
</evidence>
<feature type="binding site" description="axial binding residue" evidence="9">
    <location>
        <position position="486"/>
    </location>
    <ligand>
        <name>heme</name>
        <dbReference type="ChEBI" id="CHEBI:30413"/>
    </ligand>
    <ligandPart>
        <name>Fe</name>
        <dbReference type="ChEBI" id="CHEBI:18248"/>
    </ligandPart>
</feature>
<dbReference type="InterPro" id="IPR002401">
    <property type="entry name" value="Cyt_P450_E_grp-I"/>
</dbReference>
<dbReference type="PANTHER" id="PTHR24305:SF166">
    <property type="entry name" value="CYTOCHROME P450 12A4, MITOCHONDRIAL-RELATED"/>
    <property type="match status" value="1"/>
</dbReference>
<dbReference type="CDD" id="cd11069">
    <property type="entry name" value="CYP_FUM15-like"/>
    <property type="match status" value="1"/>
</dbReference>
<keyword evidence="7 9" id="KW-0408">Iron</keyword>
<protein>
    <submittedName>
        <fullName evidence="10">Cytochrome P450 monooxygenase</fullName>
    </submittedName>
</protein>
<name>A0AA86J4E2_TRAVE</name>
<dbReference type="GO" id="GO:0004497">
    <property type="term" value="F:monooxygenase activity"/>
    <property type="evidence" value="ECO:0007669"/>
    <property type="project" value="UniProtKB-KW"/>
</dbReference>
<dbReference type="PANTHER" id="PTHR24305">
    <property type="entry name" value="CYTOCHROME P450"/>
    <property type="match status" value="1"/>
</dbReference>